<comment type="caution">
    <text evidence="2">The sequence shown here is derived from an EMBL/GenBank/DDBJ whole genome shotgun (WGS) entry which is preliminary data.</text>
</comment>
<accession>A0A072NT95</accession>
<dbReference type="Proteomes" id="UP000027920">
    <property type="component" value="Unassembled WGS sequence"/>
</dbReference>
<dbReference type="VEuPathDB" id="FungiDB:A1O9_13127"/>
<dbReference type="RefSeq" id="XP_013253411.1">
    <property type="nucleotide sequence ID" value="XM_013397957.1"/>
</dbReference>
<feature type="compositionally biased region" description="Polar residues" evidence="1">
    <location>
        <begin position="76"/>
        <end position="96"/>
    </location>
</feature>
<name>A0A072NT95_9EURO</name>
<evidence type="ECO:0000313" key="3">
    <source>
        <dbReference type="Proteomes" id="UP000027920"/>
    </source>
</evidence>
<keyword evidence="3" id="KW-1185">Reference proteome</keyword>
<gene>
    <name evidence="2" type="ORF">A1O9_13127</name>
</gene>
<dbReference type="AlphaFoldDB" id="A0A072NT95"/>
<dbReference type="GeneID" id="25288018"/>
<dbReference type="HOGENOM" id="CLU_1396329_0_0_1"/>
<dbReference type="OrthoDB" id="4207519at2759"/>
<reference evidence="2 3" key="1">
    <citation type="submission" date="2013-03" db="EMBL/GenBank/DDBJ databases">
        <title>The Genome Sequence of Exophiala aquamarina CBS 119918.</title>
        <authorList>
            <consortium name="The Broad Institute Genomics Platform"/>
            <person name="Cuomo C."/>
            <person name="de Hoog S."/>
            <person name="Gorbushina A."/>
            <person name="Walker B."/>
            <person name="Young S.K."/>
            <person name="Zeng Q."/>
            <person name="Gargeya S."/>
            <person name="Fitzgerald M."/>
            <person name="Haas B."/>
            <person name="Abouelleil A."/>
            <person name="Allen A.W."/>
            <person name="Alvarado L."/>
            <person name="Arachchi H.M."/>
            <person name="Berlin A.M."/>
            <person name="Chapman S.B."/>
            <person name="Gainer-Dewar J."/>
            <person name="Goldberg J."/>
            <person name="Griggs A."/>
            <person name="Gujja S."/>
            <person name="Hansen M."/>
            <person name="Howarth C."/>
            <person name="Imamovic A."/>
            <person name="Ireland A."/>
            <person name="Larimer J."/>
            <person name="McCowan C."/>
            <person name="Murphy C."/>
            <person name="Pearson M."/>
            <person name="Poon T.W."/>
            <person name="Priest M."/>
            <person name="Roberts A."/>
            <person name="Saif S."/>
            <person name="Shea T."/>
            <person name="Sisk P."/>
            <person name="Sykes S."/>
            <person name="Wortman J."/>
            <person name="Nusbaum C."/>
            <person name="Birren B."/>
        </authorList>
    </citation>
    <scope>NUCLEOTIDE SEQUENCE [LARGE SCALE GENOMIC DNA]</scope>
    <source>
        <strain evidence="2 3">CBS 119918</strain>
    </source>
</reference>
<sequence length="195" mass="22420">MFAGSGDNSCAGLLRQHITTDRVYPRIVLVEYVESADKFKKTEFKTLFKDTKIDARRAPCRSEVVSRPQRSPPPSYASTVKQMQRGSFPQAKTNSAAPERPKGGKIYLNQHGQRVDQGVKLDWAWRSSPSSITAADVELEPPRKNWVRGFRARHPEIAAKKLRPMDWARNDIYEKVAHWFTVIEREWSWFRGCSV</sequence>
<dbReference type="EMBL" id="AMGV01000076">
    <property type="protein sequence ID" value="KEF50821.1"/>
    <property type="molecule type" value="Genomic_DNA"/>
</dbReference>
<evidence type="ECO:0000313" key="2">
    <source>
        <dbReference type="EMBL" id="KEF50821.1"/>
    </source>
</evidence>
<evidence type="ECO:0000256" key="1">
    <source>
        <dbReference type="SAM" id="MobiDB-lite"/>
    </source>
</evidence>
<proteinExistence type="predicted"/>
<organism evidence="2 3">
    <name type="scientific">Exophiala aquamarina CBS 119918</name>
    <dbReference type="NCBI Taxonomy" id="1182545"/>
    <lineage>
        <taxon>Eukaryota</taxon>
        <taxon>Fungi</taxon>
        <taxon>Dikarya</taxon>
        <taxon>Ascomycota</taxon>
        <taxon>Pezizomycotina</taxon>
        <taxon>Eurotiomycetes</taxon>
        <taxon>Chaetothyriomycetidae</taxon>
        <taxon>Chaetothyriales</taxon>
        <taxon>Herpotrichiellaceae</taxon>
        <taxon>Exophiala</taxon>
    </lineage>
</organism>
<protein>
    <submittedName>
        <fullName evidence="2">Uncharacterized protein</fullName>
    </submittedName>
</protein>
<feature type="region of interest" description="Disordered" evidence="1">
    <location>
        <begin position="58"/>
        <end position="109"/>
    </location>
</feature>